<dbReference type="RefSeq" id="WP_311331593.1">
    <property type="nucleotide sequence ID" value="NZ_JAVRHZ010000001.1"/>
</dbReference>
<accession>A0ABU2Y8X7</accession>
<reference evidence="2 3" key="1">
    <citation type="submission" date="2023-09" db="EMBL/GenBank/DDBJ databases">
        <authorList>
            <person name="Rey-Velasco X."/>
        </authorList>
    </citation>
    <scope>NUCLEOTIDE SEQUENCE [LARGE SCALE GENOMIC DNA]</scope>
    <source>
        <strain evidence="2 3">W242</strain>
    </source>
</reference>
<keyword evidence="3" id="KW-1185">Reference proteome</keyword>
<feature type="transmembrane region" description="Helical" evidence="1">
    <location>
        <begin position="7"/>
        <end position="25"/>
    </location>
</feature>
<dbReference type="Proteomes" id="UP001254488">
    <property type="component" value="Unassembled WGS sequence"/>
</dbReference>
<evidence type="ECO:0008006" key="4">
    <source>
        <dbReference type="Google" id="ProtNLM"/>
    </source>
</evidence>
<name>A0ABU2Y8X7_9FLAO</name>
<feature type="transmembrane region" description="Helical" evidence="1">
    <location>
        <begin position="93"/>
        <end position="112"/>
    </location>
</feature>
<dbReference type="EMBL" id="JAVRHZ010000001">
    <property type="protein sequence ID" value="MDT0554632.1"/>
    <property type="molecule type" value="Genomic_DNA"/>
</dbReference>
<organism evidence="2 3">
    <name type="scientific">Patiriisocius hiemis</name>
    <dbReference type="NCBI Taxonomy" id="3075604"/>
    <lineage>
        <taxon>Bacteria</taxon>
        <taxon>Pseudomonadati</taxon>
        <taxon>Bacteroidota</taxon>
        <taxon>Flavobacteriia</taxon>
        <taxon>Flavobacteriales</taxon>
        <taxon>Flavobacteriaceae</taxon>
        <taxon>Patiriisocius</taxon>
    </lineage>
</organism>
<feature type="transmembrane region" description="Helical" evidence="1">
    <location>
        <begin position="31"/>
        <end position="48"/>
    </location>
</feature>
<evidence type="ECO:0000256" key="1">
    <source>
        <dbReference type="SAM" id="Phobius"/>
    </source>
</evidence>
<comment type="caution">
    <text evidence="2">The sequence shown here is derived from an EMBL/GenBank/DDBJ whole genome shotgun (WGS) entry which is preliminary data.</text>
</comment>
<keyword evidence="1" id="KW-0812">Transmembrane</keyword>
<keyword evidence="1" id="KW-1133">Transmembrane helix</keyword>
<evidence type="ECO:0000313" key="2">
    <source>
        <dbReference type="EMBL" id="MDT0554632.1"/>
    </source>
</evidence>
<protein>
    <recommendedName>
        <fullName evidence="4">Permease</fullName>
    </recommendedName>
</protein>
<sequence>MKALKKILKIFPELFLILSTLFYWISAGLAINYIAIVLITIVVLQLIYKKQGTGIALGVIFSLIFCYMFLALLSDVVKLESISSKKWQTILAFVLYFGSGLVAGIVMTIKYISQNRNNKELSF</sequence>
<keyword evidence="1" id="KW-0472">Membrane</keyword>
<evidence type="ECO:0000313" key="3">
    <source>
        <dbReference type="Proteomes" id="UP001254488"/>
    </source>
</evidence>
<gene>
    <name evidence="2" type="ORF">RM538_01350</name>
</gene>
<proteinExistence type="predicted"/>
<feature type="transmembrane region" description="Helical" evidence="1">
    <location>
        <begin position="55"/>
        <end position="73"/>
    </location>
</feature>